<evidence type="ECO:0008006" key="4">
    <source>
        <dbReference type="Google" id="ProtNLM"/>
    </source>
</evidence>
<name>A0AB39RU43_9ACTN</name>
<organism evidence="3">
    <name type="scientific">Streptomyces sp. R41</name>
    <dbReference type="NCBI Taxonomy" id="3238632"/>
    <lineage>
        <taxon>Bacteria</taxon>
        <taxon>Bacillati</taxon>
        <taxon>Actinomycetota</taxon>
        <taxon>Actinomycetes</taxon>
        <taxon>Kitasatosporales</taxon>
        <taxon>Streptomycetaceae</taxon>
        <taxon>Streptomyces</taxon>
    </lineage>
</organism>
<proteinExistence type="predicted"/>
<dbReference type="EMBL" id="CP163443">
    <property type="protein sequence ID" value="XDQ58764.1"/>
    <property type="molecule type" value="Genomic_DNA"/>
</dbReference>
<feature type="region of interest" description="Disordered" evidence="1">
    <location>
        <begin position="37"/>
        <end position="118"/>
    </location>
</feature>
<dbReference type="AlphaFoldDB" id="A0AB39RU43"/>
<protein>
    <recommendedName>
        <fullName evidence="4">Collagen-like protein</fullName>
    </recommendedName>
</protein>
<sequence>MVASLALVLAAGVANPTIAAARSVTDHATVMNRYGGDECKHDSSKHKSKALATPHGGDKDNCKGATGATGAKGATGATGPTGPTGATGSGGATGATGATGSGTPSAMGATGATGPAGTANVATVESAGEPLTITPGGFQLAVGQCPEGQIAVSGGWLITDTSGNLAPAEVVLSGQAGVARNGWVVGVRNASASDEVVTALAYCTPGTAS</sequence>
<feature type="chain" id="PRO_5044192693" description="Collagen-like protein" evidence="2">
    <location>
        <begin position="20"/>
        <end position="209"/>
    </location>
</feature>
<keyword evidence="2" id="KW-0732">Signal</keyword>
<feature type="compositionally biased region" description="Gly residues" evidence="1">
    <location>
        <begin position="85"/>
        <end position="100"/>
    </location>
</feature>
<accession>A0AB39RU43</accession>
<feature type="compositionally biased region" description="Low complexity" evidence="1">
    <location>
        <begin position="101"/>
        <end position="118"/>
    </location>
</feature>
<gene>
    <name evidence="3" type="ORF">AB5J53_47670</name>
</gene>
<evidence type="ECO:0000256" key="2">
    <source>
        <dbReference type="SAM" id="SignalP"/>
    </source>
</evidence>
<dbReference type="RefSeq" id="WP_369251927.1">
    <property type="nucleotide sequence ID" value="NZ_CP163443.1"/>
</dbReference>
<evidence type="ECO:0000313" key="3">
    <source>
        <dbReference type="EMBL" id="XDQ58764.1"/>
    </source>
</evidence>
<feature type="signal peptide" evidence="2">
    <location>
        <begin position="1"/>
        <end position="19"/>
    </location>
</feature>
<feature type="compositionally biased region" description="Low complexity" evidence="1">
    <location>
        <begin position="64"/>
        <end position="84"/>
    </location>
</feature>
<evidence type="ECO:0000256" key="1">
    <source>
        <dbReference type="SAM" id="MobiDB-lite"/>
    </source>
</evidence>
<reference evidence="3" key="1">
    <citation type="submission" date="2024-07" db="EMBL/GenBank/DDBJ databases">
        <authorList>
            <person name="Yu S.T."/>
        </authorList>
    </citation>
    <scope>NUCLEOTIDE SEQUENCE</scope>
    <source>
        <strain evidence="3">R41</strain>
    </source>
</reference>